<sequence length="69" mass="7800">MIATPAPFVFYRFLTATSALAIVVMKRTLKARESGAILFEFQLHSVEMQEPWWCLVLKRGKTGRGAKVT</sequence>
<evidence type="ECO:0000313" key="1">
    <source>
        <dbReference type="EMBL" id="MBW75831.1"/>
    </source>
</evidence>
<accession>A0A2M4DEE7</accession>
<organism evidence="1">
    <name type="scientific">Anopheles darlingi</name>
    <name type="common">Mosquito</name>
    <dbReference type="NCBI Taxonomy" id="43151"/>
    <lineage>
        <taxon>Eukaryota</taxon>
        <taxon>Metazoa</taxon>
        <taxon>Ecdysozoa</taxon>
        <taxon>Arthropoda</taxon>
        <taxon>Hexapoda</taxon>
        <taxon>Insecta</taxon>
        <taxon>Pterygota</taxon>
        <taxon>Neoptera</taxon>
        <taxon>Endopterygota</taxon>
        <taxon>Diptera</taxon>
        <taxon>Nematocera</taxon>
        <taxon>Culicoidea</taxon>
        <taxon>Culicidae</taxon>
        <taxon>Anophelinae</taxon>
        <taxon>Anopheles</taxon>
    </lineage>
</organism>
<reference evidence="1" key="1">
    <citation type="submission" date="2018-01" db="EMBL/GenBank/DDBJ databases">
        <title>An insight into the sialome of Amazonian anophelines.</title>
        <authorList>
            <person name="Ribeiro J.M."/>
            <person name="Scarpassa V."/>
            <person name="Calvo E."/>
        </authorList>
    </citation>
    <scope>NUCLEOTIDE SEQUENCE</scope>
</reference>
<protein>
    <submittedName>
        <fullName evidence="1">Putative secreted protein</fullName>
    </submittedName>
</protein>
<dbReference type="EMBL" id="GGFL01011653">
    <property type="protein sequence ID" value="MBW75831.1"/>
    <property type="molecule type" value="Transcribed_RNA"/>
</dbReference>
<name>A0A2M4DEE7_ANODA</name>
<proteinExistence type="predicted"/>
<dbReference type="AlphaFoldDB" id="A0A2M4DEE7"/>